<evidence type="ECO:0000313" key="2">
    <source>
        <dbReference type="Proteomes" id="UP000050761"/>
    </source>
</evidence>
<feature type="compositionally biased region" description="Polar residues" evidence="1">
    <location>
        <begin position="23"/>
        <end position="44"/>
    </location>
</feature>
<accession>A0A183GVM5</accession>
<organism evidence="2 3">
    <name type="scientific">Heligmosomoides polygyrus</name>
    <name type="common">Parasitic roundworm</name>
    <dbReference type="NCBI Taxonomy" id="6339"/>
    <lineage>
        <taxon>Eukaryota</taxon>
        <taxon>Metazoa</taxon>
        <taxon>Ecdysozoa</taxon>
        <taxon>Nematoda</taxon>
        <taxon>Chromadorea</taxon>
        <taxon>Rhabditida</taxon>
        <taxon>Rhabditina</taxon>
        <taxon>Rhabditomorpha</taxon>
        <taxon>Strongyloidea</taxon>
        <taxon>Heligmosomidae</taxon>
        <taxon>Heligmosomoides</taxon>
    </lineage>
</organism>
<protein>
    <submittedName>
        <fullName evidence="3">Ovule protein</fullName>
    </submittedName>
</protein>
<keyword evidence="2" id="KW-1185">Reference proteome</keyword>
<reference evidence="3" key="1">
    <citation type="submission" date="2019-09" db="UniProtKB">
        <authorList>
            <consortium name="WormBaseParasite"/>
        </authorList>
    </citation>
    <scope>IDENTIFICATION</scope>
</reference>
<name>A0A183GVM5_HELPZ</name>
<dbReference type="AlphaFoldDB" id="A0A183GVM5"/>
<evidence type="ECO:0000313" key="3">
    <source>
        <dbReference type="WBParaSite" id="HPBE_0002674501-mRNA-1"/>
    </source>
</evidence>
<evidence type="ECO:0000256" key="1">
    <source>
        <dbReference type="SAM" id="MobiDB-lite"/>
    </source>
</evidence>
<dbReference type="WBParaSite" id="HPBE_0002674501-mRNA-1">
    <property type="protein sequence ID" value="HPBE_0002674501-mRNA-1"/>
    <property type="gene ID" value="HPBE_0002674501"/>
</dbReference>
<feature type="region of interest" description="Disordered" evidence="1">
    <location>
        <begin position="1"/>
        <end position="51"/>
    </location>
</feature>
<proteinExistence type="predicted"/>
<dbReference type="Proteomes" id="UP000050761">
    <property type="component" value="Unassembled WGS sequence"/>
</dbReference>
<sequence length="91" mass="9735">LCSYSFVSGPPSGEPKAAKDASGPSTLQVGNGHTATSKASTPRTTFDKLDRDQSRPLLIEKVHFHAQAPPSIPLPAFDCRFPSPIHHLCIV</sequence>